<dbReference type="InterPro" id="IPR043504">
    <property type="entry name" value="Peptidase_S1_PA_chymotrypsin"/>
</dbReference>
<dbReference type="PANTHER" id="PTHR15462:SF19">
    <property type="entry name" value="PEPTIDASE S1 DOMAIN-CONTAINING PROTEIN"/>
    <property type="match status" value="1"/>
</dbReference>
<dbReference type="Proteomes" id="UP000280668">
    <property type="component" value="Unassembled WGS sequence"/>
</dbReference>
<dbReference type="SUPFAM" id="SSF50494">
    <property type="entry name" value="Trypsin-like serine proteases"/>
    <property type="match status" value="1"/>
</dbReference>
<evidence type="ECO:0000256" key="2">
    <source>
        <dbReference type="SAM" id="SignalP"/>
    </source>
</evidence>
<evidence type="ECO:0000313" key="4">
    <source>
        <dbReference type="Proteomes" id="UP000280668"/>
    </source>
</evidence>
<protein>
    <submittedName>
        <fullName evidence="3">V8-like Glu-specific endopeptidase</fullName>
    </submittedName>
</protein>
<dbReference type="RefSeq" id="WP_148058859.1">
    <property type="nucleotide sequence ID" value="NZ_RKHK01000001.1"/>
</dbReference>
<dbReference type="PANTHER" id="PTHR15462">
    <property type="entry name" value="SERINE PROTEASE"/>
    <property type="match status" value="1"/>
</dbReference>
<evidence type="ECO:0000313" key="3">
    <source>
        <dbReference type="EMBL" id="ROR72475.1"/>
    </source>
</evidence>
<keyword evidence="4" id="KW-1185">Reference proteome</keyword>
<gene>
    <name evidence="3" type="ORF">EDD31_0826</name>
</gene>
<feature type="signal peptide" evidence="2">
    <location>
        <begin position="1"/>
        <end position="30"/>
    </location>
</feature>
<organism evidence="3 4">
    <name type="scientific">Bogoriella caseilytica</name>
    <dbReference type="NCBI Taxonomy" id="56055"/>
    <lineage>
        <taxon>Bacteria</taxon>
        <taxon>Bacillati</taxon>
        <taxon>Actinomycetota</taxon>
        <taxon>Actinomycetes</taxon>
        <taxon>Micrococcales</taxon>
        <taxon>Bogoriellaceae</taxon>
        <taxon>Bogoriella</taxon>
    </lineage>
</organism>
<dbReference type="InterPro" id="IPR050966">
    <property type="entry name" value="Glutamyl_endopeptidase"/>
</dbReference>
<accession>A0A3N2BB53</accession>
<keyword evidence="1 2" id="KW-0732">Signal</keyword>
<dbReference type="InterPro" id="IPR009003">
    <property type="entry name" value="Peptidase_S1_PA"/>
</dbReference>
<comment type="caution">
    <text evidence="3">The sequence shown here is derived from an EMBL/GenBank/DDBJ whole genome shotgun (WGS) entry which is preliminary data.</text>
</comment>
<proteinExistence type="predicted"/>
<dbReference type="OrthoDB" id="5121599at2"/>
<dbReference type="AlphaFoldDB" id="A0A3N2BB53"/>
<name>A0A3N2BB53_9MICO</name>
<feature type="chain" id="PRO_5018071569" evidence="2">
    <location>
        <begin position="31"/>
        <end position="328"/>
    </location>
</feature>
<dbReference type="EMBL" id="RKHK01000001">
    <property type="protein sequence ID" value="ROR72475.1"/>
    <property type="molecule type" value="Genomic_DNA"/>
</dbReference>
<evidence type="ECO:0000256" key="1">
    <source>
        <dbReference type="ARBA" id="ARBA00022729"/>
    </source>
</evidence>
<dbReference type="Pfam" id="PF13365">
    <property type="entry name" value="Trypsin_2"/>
    <property type="match status" value="1"/>
</dbReference>
<sequence length="328" mass="33615">MTTSSPRRVRITAGVAAAAATLLMGSQAVAAQERVAEVPVVDRHTIATPLSAAASQSWSAERMEAAVPRDLPETGGQVTTEVAVGDPLVILGETAEPEVRAELLEEAALDAGIASETPVSHIGKVFFTIAGVDYVCSANSVVSDNDATVATAGHCLNDGAGTFASDFIFVPAYDNGQAPYGQWPAVDLITASAWSQQEDINYDIGFAVVSSSDGASLTEAVGASGVAFNQPRGQSYTAYGYPAGFPFDGETLETCAGVAQNDTFGGTQSIGIPCDMTGGSSGGPWLLGSGPTGVQNSVNSFGYHALPDVMFGPYWGEVAEAVYAAAQE</sequence>
<reference evidence="3 4" key="1">
    <citation type="submission" date="2018-11" db="EMBL/GenBank/DDBJ databases">
        <title>Sequencing the genomes of 1000 actinobacteria strains.</title>
        <authorList>
            <person name="Klenk H.-P."/>
        </authorList>
    </citation>
    <scope>NUCLEOTIDE SEQUENCE [LARGE SCALE GENOMIC DNA]</scope>
    <source>
        <strain evidence="3 4">DSM 11294</strain>
    </source>
</reference>
<dbReference type="Gene3D" id="2.40.10.10">
    <property type="entry name" value="Trypsin-like serine proteases"/>
    <property type="match status" value="2"/>
</dbReference>